<dbReference type="Proteomes" id="UP000277537">
    <property type="component" value="Unassembled WGS sequence"/>
</dbReference>
<name>A0A3R9G5P4_ACIJO</name>
<organism evidence="1 2">
    <name type="scientific">Acinetobacter johnsonii</name>
    <dbReference type="NCBI Taxonomy" id="40214"/>
    <lineage>
        <taxon>Bacteria</taxon>
        <taxon>Pseudomonadati</taxon>
        <taxon>Pseudomonadota</taxon>
        <taxon>Gammaproteobacteria</taxon>
        <taxon>Moraxellales</taxon>
        <taxon>Moraxellaceae</taxon>
        <taxon>Acinetobacter</taxon>
    </lineage>
</organism>
<evidence type="ECO:0000313" key="2">
    <source>
        <dbReference type="Proteomes" id="UP000277537"/>
    </source>
</evidence>
<comment type="caution">
    <text evidence="1">The sequence shown here is derived from an EMBL/GenBank/DDBJ whole genome shotgun (WGS) entry which is preliminary data.</text>
</comment>
<reference evidence="1 2" key="1">
    <citation type="submission" date="2018-10" db="EMBL/GenBank/DDBJ databases">
        <title>Transmission dynamics of multidrug resistant bacteria on intensive care unit surfaces.</title>
        <authorList>
            <person name="D'Souza A.W."/>
            <person name="Potter R.F."/>
            <person name="Wallace M."/>
            <person name="Shupe A."/>
            <person name="Patel S."/>
            <person name="Sun S."/>
            <person name="Gul D."/>
            <person name="Kwon J.H."/>
            <person name="Andleeb S."/>
            <person name="Burnham C.-A.D."/>
            <person name="Dantas G."/>
        </authorList>
    </citation>
    <scope>NUCLEOTIDE SEQUENCE [LARGE SCALE GENOMIC DNA]</scope>
    <source>
        <strain evidence="1 2">AJ_385</strain>
    </source>
</reference>
<protein>
    <submittedName>
        <fullName evidence="1">Uncharacterized protein</fullName>
    </submittedName>
</protein>
<sequence length="59" mass="6836">MSDVYVLNRSSYGKTTQIWLFAPVDLKLLKSMRINKKKPRQDISWFQVTLKSCCDPAGE</sequence>
<gene>
    <name evidence="1" type="ORF">EGT73_08340</name>
</gene>
<dbReference type="AlphaFoldDB" id="A0A3R9G5P4"/>
<proteinExistence type="predicted"/>
<evidence type="ECO:0000313" key="1">
    <source>
        <dbReference type="EMBL" id="RSE23668.1"/>
    </source>
</evidence>
<accession>A0A3R9G5P4</accession>
<dbReference type="EMBL" id="RHXE01000014">
    <property type="protein sequence ID" value="RSE23668.1"/>
    <property type="molecule type" value="Genomic_DNA"/>
</dbReference>